<evidence type="ECO:0000313" key="3">
    <source>
        <dbReference type="EMBL" id="KAK5143185.1"/>
    </source>
</evidence>
<dbReference type="PANTHER" id="PTHR43056:SF10">
    <property type="entry name" value="COCE_NOND FAMILY, PUTATIVE (AFU_ORTHOLOGUE AFUA_7G00600)-RELATED"/>
    <property type="match status" value="1"/>
</dbReference>
<dbReference type="Gene3D" id="3.40.50.1820">
    <property type="entry name" value="alpha/beta hydrolase"/>
    <property type="match status" value="1"/>
</dbReference>
<dbReference type="Gene3D" id="2.60.120.260">
    <property type="entry name" value="Galactose-binding domain-like"/>
    <property type="match status" value="1"/>
</dbReference>
<dbReference type="SUPFAM" id="SSF53474">
    <property type="entry name" value="alpha/beta-Hydrolases"/>
    <property type="match status" value="1"/>
</dbReference>
<dbReference type="NCBIfam" id="TIGR00976">
    <property type="entry name" value="CocE_NonD"/>
    <property type="match status" value="1"/>
</dbReference>
<dbReference type="SMART" id="SM00939">
    <property type="entry name" value="PepX_C"/>
    <property type="match status" value="1"/>
</dbReference>
<evidence type="ECO:0000313" key="4">
    <source>
        <dbReference type="Proteomes" id="UP001308179"/>
    </source>
</evidence>
<dbReference type="InterPro" id="IPR050585">
    <property type="entry name" value="Xaa-Pro_dipeptidyl-ppase/CocE"/>
</dbReference>
<organism evidence="3 4">
    <name type="scientific">Rachicladosporium monterosium</name>
    <dbReference type="NCBI Taxonomy" id="1507873"/>
    <lineage>
        <taxon>Eukaryota</taxon>
        <taxon>Fungi</taxon>
        <taxon>Dikarya</taxon>
        <taxon>Ascomycota</taxon>
        <taxon>Pezizomycotina</taxon>
        <taxon>Dothideomycetes</taxon>
        <taxon>Dothideomycetidae</taxon>
        <taxon>Cladosporiales</taxon>
        <taxon>Cladosporiaceae</taxon>
        <taxon>Rachicladosporium</taxon>
    </lineage>
</organism>
<dbReference type="PROSITE" id="PS51819">
    <property type="entry name" value="VOC"/>
    <property type="match status" value="1"/>
</dbReference>
<dbReference type="InterPro" id="IPR037523">
    <property type="entry name" value="VOC_core"/>
</dbReference>
<dbReference type="InterPro" id="IPR000383">
    <property type="entry name" value="Xaa-Pro-like_dom"/>
</dbReference>
<dbReference type="PANTHER" id="PTHR43056">
    <property type="entry name" value="PEPTIDASE S9 PROLYL OLIGOPEPTIDASE"/>
    <property type="match status" value="1"/>
</dbReference>
<dbReference type="Gene3D" id="1.10.3020.20">
    <property type="match status" value="1"/>
</dbReference>
<dbReference type="Pfam" id="PF02129">
    <property type="entry name" value="Peptidase_S15"/>
    <property type="match status" value="1"/>
</dbReference>
<protein>
    <recommendedName>
        <fullName evidence="2">VOC domain-containing protein</fullName>
    </recommendedName>
</protein>
<dbReference type="EMBL" id="JAVRRR010000342">
    <property type="protein sequence ID" value="KAK5143185.1"/>
    <property type="molecule type" value="Genomic_DNA"/>
</dbReference>
<keyword evidence="1" id="KW-0378">Hydrolase</keyword>
<dbReference type="Gene3D" id="3.10.180.10">
    <property type="entry name" value="2,3-Dihydroxybiphenyl 1,2-Dioxygenase, domain 1"/>
    <property type="match status" value="2"/>
</dbReference>
<dbReference type="InterPro" id="IPR008979">
    <property type="entry name" value="Galactose-bd-like_sf"/>
</dbReference>
<name>A0ABR0L410_9PEZI</name>
<reference evidence="3 4" key="1">
    <citation type="submission" date="2023-08" db="EMBL/GenBank/DDBJ databases">
        <title>Black Yeasts Isolated from many extreme environments.</title>
        <authorList>
            <person name="Coleine C."/>
            <person name="Stajich J.E."/>
            <person name="Selbmann L."/>
        </authorList>
    </citation>
    <scope>NUCLEOTIDE SEQUENCE [LARGE SCALE GENOMIC DNA]</scope>
    <source>
        <strain evidence="3 4">CCFEE 5386</strain>
    </source>
</reference>
<dbReference type="InterPro" id="IPR004360">
    <property type="entry name" value="Glyas_Fos-R_dOase_dom"/>
</dbReference>
<dbReference type="InterPro" id="IPR013736">
    <property type="entry name" value="Xaa-Pro_dipept_C"/>
</dbReference>
<dbReference type="InterPro" id="IPR005674">
    <property type="entry name" value="CocE/Ser_esterase"/>
</dbReference>
<gene>
    <name evidence="3" type="ORF">LTR32_004639</name>
</gene>
<feature type="domain" description="VOC" evidence="2">
    <location>
        <begin position="171"/>
        <end position="302"/>
    </location>
</feature>
<accession>A0ABR0L410</accession>
<sequence>MGSTNESPVIRLQRLSFVIYEHPDLNTFKRFAQDFGFEEASSTADETLFAGYGRDPFVYVARAAPADAGKRFVGAGFAAESEDDFKKACALAGAEKSDTAGRHGGGLAVRITDPNGFEVQICWGQREQPLPPRGISAEAGRKGRPVINGTLDKARRGEFTRLTPGPAKVHKLGHYGYNTDQYEKTCEWYSQTFNLIPTDVLWAPGHEDVDVATFFRLDLGEEYVDHHCFLVARAETVDKPAETTVHHSSFEVEDLDTQMMGHQWLLDAGYELVWGIGRHVHGSQVFDYWHDPSHFIIEHYADGDVVNNKFHPDSFSELDDEQKSPHSAWETPDPGFWTRHGYAIVRADEVGLGQSPGFMDTMSRSTSQCFADVIEWAADQSWSNGKIGLLGVSYYAGSQWRVAARRPRGLCCIVPWEGMSDYYRDRCRHGGILSNAFIDFWWNRQVVNNQYGLAGRAARGWGSDTLEGDRSPADLESARHDQRLDNERNSFHDNEYYASRDYNMNDIKVPILSVGNWGGIALHLRGNVQGYMHAGSEIKYLRLITGRHDLPFYSKEGVAMQLSFLNGFLKGVDDEGWTTGKAPRVAYKVRKGNPGYNTPEAESSFEWRSQESWPAPSTKYTKYWLTPSGGLQRGVQEEDAVTKKLSYKALGTLDRPQLLTFATPPFKRETEITGHIVAHLSVSATHFDADNAPMDMDLFVTLRHFMPSGEEALYTGTVGDPVPVVKGWLRVSLRKTNPESAKHQPWHPHREYLSSDVEMLVPGTVYAVDVEVWPTNVVVEKGGRLELEVSSGDTQGVGLFRHDSSVDRPVQRFAGENHINFGEGHENWLLLPEVD</sequence>
<dbReference type="Proteomes" id="UP001308179">
    <property type="component" value="Unassembled WGS sequence"/>
</dbReference>
<evidence type="ECO:0000256" key="1">
    <source>
        <dbReference type="ARBA" id="ARBA00022801"/>
    </source>
</evidence>
<dbReference type="InterPro" id="IPR029068">
    <property type="entry name" value="Glyas_Bleomycin-R_OHBP_Dase"/>
</dbReference>
<dbReference type="InterPro" id="IPR029058">
    <property type="entry name" value="AB_hydrolase_fold"/>
</dbReference>
<comment type="caution">
    <text evidence="3">The sequence shown here is derived from an EMBL/GenBank/DDBJ whole genome shotgun (WGS) entry which is preliminary data.</text>
</comment>
<dbReference type="Pfam" id="PF08530">
    <property type="entry name" value="PepX_C"/>
    <property type="match status" value="1"/>
</dbReference>
<keyword evidence="4" id="KW-1185">Reference proteome</keyword>
<dbReference type="Pfam" id="PF00903">
    <property type="entry name" value="Glyoxalase"/>
    <property type="match status" value="1"/>
</dbReference>
<proteinExistence type="predicted"/>
<dbReference type="SUPFAM" id="SSF54593">
    <property type="entry name" value="Glyoxalase/Bleomycin resistance protein/Dihydroxybiphenyl dioxygenase"/>
    <property type="match status" value="1"/>
</dbReference>
<evidence type="ECO:0000259" key="2">
    <source>
        <dbReference type="PROSITE" id="PS51819"/>
    </source>
</evidence>
<dbReference type="SUPFAM" id="SSF49785">
    <property type="entry name" value="Galactose-binding domain-like"/>
    <property type="match status" value="1"/>
</dbReference>